<dbReference type="InterPro" id="IPR029047">
    <property type="entry name" value="HSP70_peptide-bd_sf"/>
</dbReference>
<dbReference type="PROSITE" id="PS00297">
    <property type="entry name" value="HSP70_1"/>
    <property type="match status" value="1"/>
</dbReference>
<sequence>MAKIIGIDLGTTNSCVAVMEGGSPKVIENSEGARTTPSIVAYMEDGEILVGAPAKRQAVTNPKNTLYAVKRLIGRKFEEKEVQKDIGLMPYSIVKADNGDAWVEVRGKKLAPPQISAEVLRKMKKTAEDYLGEQVTEAVITVPAYFNDSQRQATKDAGRIAGLDVKRIINEPTAAALAFGMDKGSTGDRKIAVFDLGGGTFDISIIEIADVDGEKQFEVLSTNGDTFLGGEDFDQRIMDYIVAEFRKESGVDLSKDVLALQRLKDAAEKAKIELSSSQQTEINLPYITADASGPKHLSMKLTRAKLEALVDELIERTIEPCRIAIKDAGVKIGDISDVILVGGMTRMPKVQDKVKEFFGRDPRKDVNPDEAVAVGAAIQGSVLSGDRKDVLLLDVTPLTLGIETLGGVMTPMIKRNTTIPTKHTQVYSTADDNQPAVTIKVFQGEREMASGNKMLGEFNLEGIPPAPRGTPQIEVTFDIDANGILHVSAKDKGTGKENKITIKANSGLSEEEVQRMVRDAEANAAEDHRKRELVDARNQAEAAAHGVRKSLGEHGDKLDAAEKEAIEQALAAVDEALKGDDKAAIEAKSEALMAASQKLGEKIYAEQAAAGAAPQAAEGAPAGDDTVVDAEFKEVKDGKA</sequence>
<dbReference type="InterPro" id="IPR029048">
    <property type="entry name" value="HSP70_C_sf"/>
</dbReference>
<dbReference type="EMBL" id="MLJW01000944">
    <property type="protein sequence ID" value="OIQ81287.1"/>
    <property type="molecule type" value="Genomic_DNA"/>
</dbReference>
<dbReference type="PRINTS" id="PR00301">
    <property type="entry name" value="HEATSHOCK70"/>
</dbReference>
<dbReference type="Gene3D" id="2.60.34.10">
    <property type="entry name" value="Substrate Binding Domain Of DNAk, Chain A, domain 1"/>
    <property type="match status" value="1"/>
</dbReference>
<dbReference type="HAMAP" id="MF_00332">
    <property type="entry name" value="DnaK"/>
    <property type="match status" value="1"/>
</dbReference>
<dbReference type="FunFam" id="1.20.1270.10:FF:000001">
    <property type="entry name" value="Molecular chaperone DnaK"/>
    <property type="match status" value="1"/>
</dbReference>
<dbReference type="InterPro" id="IPR043129">
    <property type="entry name" value="ATPase_NBD"/>
</dbReference>
<dbReference type="GO" id="GO:0140662">
    <property type="term" value="F:ATP-dependent protein folding chaperone"/>
    <property type="evidence" value="ECO:0007669"/>
    <property type="project" value="InterPro"/>
</dbReference>
<dbReference type="NCBIfam" id="TIGR02350">
    <property type="entry name" value="prok_dnaK"/>
    <property type="match status" value="1"/>
</dbReference>
<dbReference type="GO" id="GO:0051082">
    <property type="term" value="F:unfolded protein binding"/>
    <property type="evidence" value="ECO:0007669"/>
    <property type="project" value="InterPro"/>
</dbReference>
<keyword evidence="1" id="KW-0547">Nucleotide-binding</keyword>
<dbReference type="PROSITE" id="PS00329">
    <property type="entry name" value="HSP70_2"/>
    <property type="match status" value="1"/>
</dbReference>
<keyword evidence="2" id="KW-0067">ATP-binding</keyword>
<feature type="region of interest" description="Disordered" evidence="3">
    <location>
        <begin position="523"/>
        <end position="550"/>
    </location>
</feature>
<dbReference type="InterPro" id="IPR012725">
    <property type="entry name" value="Chaperone_DnaK"/>
</dbReference>
<protein>
    <submittedName>
        <fullName evidence="4">Chaperone protein DnaK</fullName>
    </submittedName>
</protein>
<dbReference type="SUPFAM" id="SSF100934">
    <property type="entry name" value="Heat shock protein 70kD (HSP70), C-terminal subdomain"/>
    <property type="match status" value="1"/>
</dbReference>
<dbReference type="SUPFAM" id="SSF53067">
    <property type="entry name" value="Actin-like ATPase domain"/>
    <property type="match status" value="2"/>
</dbReference>
<dbReference type="FunFam" id="3.90.640.10:FF:000003">
    <property type="entry name" value="Molecular chaperone DnaK"/>
    <property type="match status" value="1"/>
</dbReference>
<dbReference type="NCBIfam" id="NF003520">
    <property type="entry name" value="PRK05183.1"/>
    <property type="match status" value="1"/>
</dbReference>
<dbReference type="InterPro" id="IPR018181">
    <property type="entry name" value="Heat_shock_70_CS"/>
</dbReference>
<evidence type="ECO:0000256" key="3">
    <source>
        <dbReference type="SAM" id="MobiDB-lite"/>
    </source>
</evidence>
<evidence type="ECO:0000256" key="1">
    <source>
        <dbReference type="ARBA" id="ARBA00022741"/>
    </source>
</evidence>
<dbReference type="PANTHER" id="PTHR19375">
    <property type="entry name" value="HEAT SHOCK PROTEIN 70KDA"/>
    <property type="match status" value="1"/>
</dbReference>
<organism evidence="4">
    <name type="scientific">mine drainage metagenome</name>
    <dbReference type="NCBI Taxonomy" id="410659"/>
    <lineage>
        <taxon>unclassified sequences</taxon>
        <taxon>metagenomes</taxon>
        <taxon>ecological metagenomes</taxon>
    </lineage>
</organism>
<gene>
    <name evidence="4" type="primary">dnaK_17</name>
    <name evidence="4" type="ORF">GALL_369420</name>
</gene>
<dbReference type="NCBIfam" id="NF001413">
    <property type="entry name" value="PRK00290.1"/>
    <property type="match status" value="1"/>
</dbReference>
<dbReference type="InterPro" id="IPR013126">
    <property type="entry name" value="Hsp_70_fam"/>
</dbReference>
<dbReference type="Pfam" id="PF00012">
    <property type="entry name" value="HSP70"/>
    <property type="match status" value="1"/>
</dbReference>
<feature type="compositionally biased region" description="Low complexity" evidence="3">
    <location>
        <begin position="607"/>
        <end position="622"/>
    </location>
</feature>
<dbReference type="CDD" id="cd10234">
    <property type="entry name" value="ASKHA_NBD_HSP70_DnaK-like"/>
    <property type="match status" value="1"/>
</dbReference>
<dbReference type="Gene3D" id="3.90.640.10">
    <property type="entry name" value="Actin, Chain A, domain 4"/>
    <property type="match status" value="1"/>
</dbReference>
<accession>A0A1J5QN15</accession>
<dbReference type="SUPFAM" id="SSF100920">
    <property type="entry name" value="Heat shock protein 70kD (HSP70), peptide-binding domain"/>
    <property type="match status" value="1"/>
</dbReference>
<comment type="caution">
    <text evidence="4">The sequence shown here is derived from an EMBL/GenBank/DDBJ whole genome shotgun (WGS) entry which is preliminary data.</text>
</comment>
<dbReference type="AlphaFoldDB" id="A0A1J5QN15"/>
<dbReference type="GO" id="GO:0005524">
    <property type="term" value="F:ATP binding"/>
    <property type="evidence" value="ECO:0007669"/>
    <property type="project" value="UniProtKB-KW"/>
</dbReference>
<evidence type="ECO:0000256" key="2">
    <source>
        <dbReference type="ARBA" id="ARBA00022840"/>
    </source>
</evidence>
<dbReference type="PROSITE" id="PS01036">
    <property type="entry name" value="HSP70_3"/>
    <property type="match status" value="1"/>
</dbReference>
<reference evidence="4" key="1">
    <citation type="submission" date="2016-10" db="EMBL/GenBank/DDBJ databases">
        <title>Sequence of Gallionella enrichment culture.</title>
        <authorList>
            <person name="Poehlein A."/>
            <person name="Muehling M."/>
            <person name="Daniel R."/>
        </authorList>
    </citation>
    <scope>NUCLEOTIDE SEQUENCE</scope>
</reference>
<proteinExistence type="inferred from homology"/>
<dbReference type="Gene3D" id="3.30.420.40">
    <property type="match status" value="2"/>
</dbReference>
<dbReference type="FunFam" id="3.30.30.30:FF:000003">
    <property type="entry name" value="Heat shock protein 9"/>
    <property type="match status" value="1"/>
</dbReference>
<dbReference type="FunFam" id="2.60.34.10:FF:000014">
    <property type="entry name" value="Chaperone protein DnaK HSP70"/>
    <property type="match status" value="1"/>
</dbReference>
<name>A0A1J5QN15_9ZZZZ</name>
<dbReference type="Gene3D" id="1.20.1270.10">
    <property type="match status" value="1"/>
</dbReference>
<feature type="region of interest" description="Disordered" evidence="3">
    <location>
        <begin position="607"/>
        <end position="626"/>
    </location>
</feature>
<feature type="compositionally biased region" description="Basic and acidic residues" evidence="3">
    <location>
        <begin position="523"/>
        <end position="535"/>
    </location>
</feature>
<evidence type="ECO:0000313" key="4">
    <source>
        <dbReference type="EMBL" id="OIQ81287.1"/>
    </source>
</evidence>
<dbReference type="FunFam" id="3.30.420.40:FF:000004">
    <property type="entry name" value="Molecular chaperone DnaK"/>
    <property type="match status" value="1"/>
</dbReference>